<dbReference type="EMBL" id="QXIW01000027">
    <property type="protein sequence ID" value="RIE13045.1"/>
    <property type="molecule type" value="Genomic_DNA"/>
</dbReference>
<keyword evidence="5" id="KW-0812">Transmembrane</keyword>
<feature type="region of interest" description="Disordered" evidence="4">
    <location>
        <begin position="22"/>
        <end position="78"/>
    </location>
</feature>
<dbReference type="SUPFAM" id="SSF50156">
    <property type="entry name" value="PDZ domain-like"/>
    <property type="match status" value="1"/>
</dbReference>
<evidence type="ECO:0000313" key="7">
    <source>
        <dbReference type="EMBL" id="RIE13045.1"/>
    </source>
</evidence>
<sequence length="447" mass="46730">MYMTSKHLLQVRRHDMIDENGFIKPDAEETEYPDTSNTVEGYVPPETPPTTFSQSEGHFPPTVQGYSTPSPQPQPARRSNSGRVFLVWGLIIGLLLGSVLGGILGNYVVMSNPGTFPWARTVSATYPVGTSGSGTTIVTTEEQAIENAVKIASPAVVQINITSVSQNPFGFSSGTQEGLGSGFIITSDGYVLTNNHVVENATKITVMLKDGREFSGKVVGTDTTSDVAVVKISGTNLPTVQLGDSSTLAVGQKVIAIGNPYGLSQTVTTGVISALERNVQASATENLVGVVQTDAAINPGNSGGPLVDLSGRVVGMNTMIYQDAQGLGFSVSINTAKKVYNAIIKDGKITWPALGIQGATLTTSIAQQYNVKASQGVYIVQITSGSGAEAAGLKAGDVITTIDDKSMTTIDEVLSYIRSKNVGDTVQVVADRGGTTKTFSVVLKALG</sequence>
<dbReference type="PROSITE" id="PS50106">
    <property type="entry name" value="PDZ"/>
    <property type="match status" value="1"/>
</dbReference>
<dbReference type="SUPFAM" id="SSF50494">
    <property type="entry name" value="Trypsin-like serine proteases"/>
    <property type="match status" value="1"/>
</dbReference>
<name>A0A398DD28_9BACT</name>
<evidence type="ECO:0000313" key="9">
    <source>
        <dbReference type="Proteomes" id="UP000265724"/>
    </source>
</evidence>
<organism evidence="7 10">
    <name type="scientific">Candidatus Cryosericum hinesii</name>
    <dbReference type="NCBI Taxonomy" id="2290915"/>
    <lineage>
        <taxon>Bacteria</taxon>
        <taxon>Pseudomonadati</taxon>
        <taxon>Caldisericota/Cryosericota group</taxon>
        <taxon>Candidatus Cryosericota</taxon>
        <taxon>Candidatus Cryosericia</taxon>
        <taxon>Candidatus Cryosericales</taxon>
        <taxon>Candidatus Cryosericaceae</taxon>
        <taxon>Candidatus Cryosericum</taxon>
    </lineage>
</organism>
<dbReference type="InterPro" id="IPR036034">
    <property type="entry name" value="PDZ_sf"/>
</dbReference>
<proteinExistence type="inferred from homology"/>
<feature type="domain" description="PDZ" evidence="6">
    <location>
        <begin position="358"/>
        <end position="432"/>
    </location>
</feature>
<keyword evidence="2" id="KW-0645">Protease</keyword>
<evidence type="ECO:0000259" key="6">
    <source>
        <dbReference type="PROSITE" id="PS50106"/>
    </source>
</evidence>
<dbReference type="GO" id="GO:0004252">
    <property type="term" value="F:serine-type endopeptidase activity"/>
    <property type="evidence" value="ECO:0007669"/>
    <property type="project" value="InterPro"/>
</dbReference>
<dbReference type="PRINTS" id="PR00834">
    <property type="entry name" value="PROTEASES2C"/>
</dbReference>
<dbReference type="InterPro" id="IPR001940">
    <property type="entry name" value="Peptidase_S1C"/>
</dbReference>
<keyword evidence="5" id="KW-1133">Transmembrane helix</keyword>
<dbReference type="InterPro" id="IPR001478">
    <property type="entry name" value="PDZ"/>
</dbReference>
<dbReference type="AlphaFoldDB" id="A0A398DD28"/>
<dbReference type="PANTHER" id="PTHR43343:SF3">
    <property type="entry name" value="PROTEASE DO-LIKE 8, CHLOROPLASTIC"/>
    <property type="match status" value="1"/>
</dbReference>
<evidence type="ECO:0000313" key="8">
    <source>
        <dbReference type="EMBL" id="RIE13106.1"/>
    </source>
</evidence>
<evidence type="ECO:0000313" key="10">
    <source>
        <dbReference type="Proteomes" id="UP000266042"/>
    </source>
</evidence>
<keyword evidence="3" id="KW-0378">Hydrolase</keyword>
<dbReference type="Pfam" id="PF13180">
    <property type="entry name" value="PDZ_2"/>
    <property type="match status" value="1"/>
</dbReference>
<evidence type="ECO:0000256" key="2">
    <source>
        <dbReference type="ARBA" id="ARBA00022670"/>
    </source>
</evidence>
<evidence type="ECO:0000256" key="3">
    <source>
        <dbReference type="ARBA" id="ARBA00022801"/>
    </source>
</evidence>
<comment type="similarity">
    <text evidence="1">Belongs to the peptidase S1C family.</text>
</comment>
<dbReference type="InterPro" id="IPR043504">
    <property type="entry name" value="Peptidase_S1_PA_chymotrypsin"/>
</dbReference>
<dbReference type="Pfam" id="PF13365">
    <property type="entry name" value="Trypsin_2"/>
    <property type="match status" value="1"/>
</dbReference>
<dbReference type="SMART" id="SM00228">
    <property type="entry name" value="PDZ"/>
    <property type="match status" value="1"/>
</dbReference>
<comment type="caution">
    <text evidence="7">The sequence shown here is derived from an EMBL/GenBank/DDBJ whole genome shotgun (WGS) entry which is preliminary data.</text>
</comment>
<dbReference type="GO" id="GO:0006508">
    <property type="term" value="P:proteolysis"/>
    <property type="evidence" value="ECO:0007669"/>
    <property type="project" value="UniProtKB-KW"/>
</dbReference>
<dbReference type="Proteomes" id="UP000266042">
    <property type="component" value="Unassembled WGS sequence"/>
</dbReference>
<evidence type="ECO:0000256" key="4">
    <source>
        <dbReference type="SAM" id="MobiDB-lite"/>
    </source>
</evidence>
<evidence type="ECO:0000256" key="1">
    <source>
        <dbReference type="ARBA" id="ARBA00010541"/>
    </source>
</evidence>
<dbReference type="Gene3D" id="2.30.42.10">
    <property type="match status" value="1"/>
</dbReference>
<dbReference type="EMBL" id="QXIX01000048">
    <property type="protein sequence ID" value="RIE13106.1"/>
    <property type="molecule type" value="Genomic_DNA"/>
</dbReference>
<protein>
    <submittedName>
        <fullName evidence="7">PDZ domain-containing protein</fullName>
    </submittedName>
</protein>
<dbReference type="Gene3D" id="2.40.10.10">
    <property type="entry name" value="Trypsin-like serine proteases"/>
    <property type="match status" value="2"/>
</dbReference>
<evidence type="ECO:0000256" key="5">
    <source>
        <dbReference type="SAM" id="Phobius"/>
    </source>
</evidence>
<feature type="transmembrane region" description="Helical" evidence="5">
    <location>
        <begin position="85"/>
        <end position="109"/>
    </location>
</feature>
<keyword evidence="9" id="KW-1185">Reference proteome</keyword>
<dbReference type="Proteomes" id="UP000265724">
    <property type="component" value="Unassembled WGS sequence"/>
</dbReference>
<gene>
    <name evidence="8" type="ORF">SMC2_06025</name>
    <name evidence="7" type="ORF">SMC3_05655</name>
</gene>
<reference evidence="9 10" key="1">
    <citation type="submission" date="2018-09" db="EMBL/GenBank/DDBJ databases">
        <title>Discovery and Ecogenomic Context for Candidatus Cryosericales, a Global Caldiserica Order Active in Thawing Permafrost.</title>
        <authorList>
            <person name="Martinez M.A."/>
            <person name="Woodcroft B.J."/>
            <person name="Ignacio Espinoza J.C."/>
            <person name="Zayed A."/>
            <person name="Singleton C.M."/>
            <person name="Boyd J."/>
            <person name="Li Y.-F."/>
            <person name="Purvine S."/>
            <person name="Maughan H."/>
            <person name="Hodgkins S.B."/>
            <person name="Anderson D."/>
            <person name="Sederholm M."/>
            <person name="Temperton B."/>
            <person name="Saleska S.R."/>
            <person name="Tyson G.W."/>
            <person name="Rich V.I."/>
        </authorList>
    </citation>
    <scope>NUCLEOTIDE SEQUENCE [LARGE SCALE GENOMIC DNA]</scope>
    <source>
        <strain evidence="8 9">SMC2</strain>
        <strain evidence="7 10">SMC3</strain>
    </source>
</reference>
<keyword evidence="5" id="KW-0472">Membrane</keyword>
<dbReference type="PANTHER" id="PTHR43343">
    <property type="entry name" value="PEPTIDASE S12"/>
    <property type="match status" value="1"/>
</dbReference>
<accession>A0A398DD28</accession>
<dbReference type="InterPro" id="IPR051201">
    <property type="entry name" value="Chloro_Bact_Ser_Proteases"/>
</dbReference>
<dbReference type="InterPro" id="IPR009003">
    <property type="entry name" value="Peptidase_S1_PA"/>
</dbReference>